<evidence type="ECO:0000313" key="1">
    <source>
        <dbReference type="EMBL" id="WAN63166.1"/>
    </source>
</evidence>
<keyword evidence="2" id="KW-1185">Reference proteome</keyword>
<sequence>MNDNHFVYFIKKSFLLYLSFEKNLIYNFFLHKELFLKNILLIY</sequence>
<name>A0ABY7BSM5_9MOLU</name>
<organism evidence="1 2">
    <name type="scientific">Candidatus Phytoplasma rubi</name>
    <dbReference type="NCBI Taxonomy" id="399025"/>
    <lineage>
        <taxon>Bacteria</taxon>
        <taxon>Bacillati</taxon>
        <taxon>Mycoplasmatota</taxon>
        <taxon>Mollicutes</taxon>
        <taxon>Acholeplasmatales</taxon>
        <taxon>Acholeplasmataceae</taxon>
        <taxon>Candidatus Phytoplasma</taxon>
        <taxon>16SrV (Elm yellows group)</taxon>
    </lineage>
</organism>
<evidence type="ECO:0000313" key="2">
    <source>
        <dbReference type="Proteomes" id="UP001164727"/>
    </source>
</evidence>
<protein>
    <submittedName>
        <fullName evidence="1">Uncharacterized protein</fullName>
    </submittedName>
</protein>
<proteinExistence type="predicted"/>
<gene>
    <name evidence="1" type="ORF">RS022_01890</name>
</gene>
<dbReference type="EMBL" id="CP114006">
    <property type="protein sequence ID" value="WAN63166.1"/>
    <property type="molecule type" value="Genomic_DNA"/>
</dbReference>
<dbReference type="Proteomes" id="UP001164727">
    <property type="component" value="Chromosome"/>
</dbReference>
<reference evidence="1 2" key="1">
    <citation type="journal article" date="2023" name="Microbiol. Resour. Announc.">
        <title>Complete Genome of 'Candidatus Phytoplasma rubi' RS, a Phytopathogenic Bacterium Associated with Rubus Stunt Disease.</title>
        <authorList>
            <person name="Duckeck D."/>
            <person name="Zubert C."/>
            <person name="Bohm J.W."/>
            <person name="Carminati G."/>
            <person name="Schneider B."/>
            <person name="Kube M."/>
        </authorList>
    </citation>
    <scope>NUCLEOTIDE SEQUENCE [LARGE SCALE GENOMIC DNA]</scope>
    <source>
        <strain evidence="1 2">RS</strain>
    </source>
</reference>
<accession>A0ABY7BSM5</accession>